<feature type="non-terminal residue" evidence="1">
    <location>
        <position position="1"/>
    </location>
</feature>
<sequence>SILTGAGINMAIANECLPAQQQHLMDLTYQKVSQNIYNQLPANWRCCINRCSASGRLAA</sequence>
<dbReference type="Proteomes" id="UP001161294">
    <property type="component" value="Unassembled WGS sequence"/>
</dbReference>
<reference evidence="1" key="1">
    <citation type="submission" date="2022-09" db="EMBL/GenBank/DDBJ databases">
        <title>Intensive care unit water sources are persistently colonized with multi-drug resistant bacteria and are the site of extensive horizontal gene transfer of antibiotic resistance genes.</title>
        <authorList>
            <person name="Diorio-Toth L."/>
        </authorList>
    </citation>
    <scope>NUCLEOTIDE SEQUENCE</scope>
    <source>
        <strain evidence="1">GD03686</strain>
    </source>
</reference>
<dbReference type="RefSeq" id="WP_279871682.1">
    <property type="nucleotide sequence ID" value="NZ_JAOCIA010000079.1"/>
</dbReference>
<protein>
    <submittedName>
        <fullName evidence="1">Uncharacterized protein</fullName>
    </submittedName>
</protein>
<evidence type="ECO:0000313" key="2">
    <source>
        <dbReference type="Proteomes" id="UP001161294"/>
    </source>
</evidence>
<proteinExistence type="predicted"/>
<gene>
    <name evidence="1" type="ORF">N5J23_18220</name>
</gene>
<organism evidence="1 2">
    <name type="scientific">Comamonas aquatica</name>
    <dbReference type="NCBI Taxonomy" id="225991"/>
    <lineage>
        <taxon>Bacteria</taxon>
        <taxon>Pseudomonadati</taxon>
        <taxon>Pseudomonadota</taxon>
        <taxon>Betaproteobacteria</taxon>
        <taxon>Burkholderiales</taxon>
        <taxon>Comamonadaceae</taxon>
        <taxon>Comamonas</taxon>
    </lineage>
</organism>
<name>A0AA42W4Y6_9BURK</name>
<dbReference type="AlphaFoldDB" id="A0AA42W4Y6"/>
<evidence type="ECO:0000313" key="1">
    <source>
        <dbReference type="EMBL" id="MDH2007432.1"/>
    </source>
</evidence>
<comment type="caution">
    <text evidence="1">The sequence shown here is derived from an EMBL/GenBank/DDBJ whole genome shotgun (WGS) entry which is preliminary data.</text>
</comment>
<accession>A0AA42W4Y6</accession>
<dbReference type="EMBL" id="JAOCJW010000078">
    <property type="protein sequence ID" value="MDH2007432.1"/>
    <property type="molecule type" value="Genomic_DNA"/>
</dbReference>